<comment type="caution">
    <text evidence="3">The sequence shown here is derived from an EMBL/GenBank/DDBJ whole genome shotgun (WGS) entry which is preliminary data.</text>
</comment>
<evidence type="ECO:0000256" key="1">
    <source>
        <dbReference type="SAM" id="MobiDB-lite"/>
    </source>
</evidence>
<feature type="compositionally biased region" description="Gly residues" evidence="1">
    <location>
        <begin position="352"/>
        <end position="361"/>
    </location>
</feature>
<dbReference type="InterPro" id="IPR000772">
    <property type="entry name" value="Ricin_B_lectin"/>
</dbReference>
<gene>
    <name evidence="3" type="ORF">ACIA8P_11265</name>
</gene>
<evidence type="ECO:0000313" key="3">
    <source>
        <dbReference type="EMBL" id="MFI5675234.1"/>
    </source>
</evidence>
<dbReference type="InterPro" id="IPR035992">
    <property type="entry name" value="Ricin_B-like_lectins"/>
</dbReference>
<dbReference type="SMART" id="SM00458">
    <property type="entry name" value="RICIN"/>
    <property type="match status" value="1"/>
</dbReference>
<feature type="domain" description="Ricin B lectin" evidence="2">
    <location>
        <begin position="445"/>
        <end position="575"/>
    </location>
</feature>
<dbReference type="PROSITE" id="PS50231">
    <property type="entry name" value="RICIN_B_LECTIN"/>
    <property type="match status" value="1"/>
</dbReference>
<feature type="region of interest" description="Disordered" evidence="1">
    <location>
        <begin position="570"/>
        <end position="604"/>
    </location>
</feature>
<feature type="compositionally biased region" description="Low complexity" evidence="1">
    <location>
        <begin position="338"/>
        <end position="351"/>
    </location>
</feature>
<dbReference type="Pfam" id="PF00652">
    <property type="entry name" value="Ricin_B_lectin"/>
    <property type="match status" value="1"/>
</dbReference>
<dbReference type="RefSeq" id="WP_398656069.1">
    <property type="nucleotide sequence ID" value="NZ_JBITDC010000004.1"/>
</dbReference>
<name>A0ABW7XYR4_STRCE</name>
<sequence length="604" mass="62811">MSTPHPPRPPYPPPGAAPEESDESLGAALRGRPDREVTHAVALLMARHWPSVHAYAAICLASPADTASMVGTAAFHQVLDRVALGETAVALRPRLLLAVRDTVRQWAQEEQISGVLPDLGKPAGGRGMRTAKSMTPENRKLAERSFHALPGLSRCLLWHVEVEAEPLSVPAALLGMDLNTASAALEQAHEKFREGCVHAHRELAPTTDCRFYNRLLDVPIRRGGALLPDVQHHLAQCRYCRNAAEQLSYFEGGLGVLIAEAVLGWGARRYLDTRPGRDRPEAPIPDSARHGGHRRRRRLPGIRGVQGAPGGSDTSGRAGAPGAFGGQGETGTPGGTGTPVEPGTPGEPGTAGVPGAGGVPGTAGVPAPHRRIPGGLRSSRTLLTGVGLASAGLLATVLVTGLWSGDDGVDPAASTSANGGLGTAPGTGSQSPPTASSGTARLPAAPGRTRLRDADADLCLDIKGEARKGAGTQLAACSAAPTQQWSYETDGLLRSVADPELCLDSHLDAGVVVLGTCAAEKDKQGDDVRYDLTVRGEFLPRWDGQLALASTTDDAGADIVVKVRDGSDEQRWLTDPASTATPGSLSVTGTRKPSAPAMRLSDRV</sequence>
<feature type="region of interest" description="Disordered" evidence="1">
    <location>
        <begin position="273"/>
        <end position="376"/>
    </location>
</feature>
<evidence type="ECO:0000313" key="4">
    <source>
        <dbReference type="Proteomes" id="UP001612415"/>
    </source>
</evidence>
<keyword evidence="4" id="KW-1185">Reference proteome</keyword>
<feature type="region of interest" description="Disordered" evidence="1">
    <location>
        <begin position="1"/>
        <end position="32"/>
    </location>
</feature>
<feature type="region of interest" description="Disordered" evidence="1">
    <location>
        <begin position="117"/>
        <end position="137"/>
    </location>
</feature>
<accession>A0ABW7XYR4</accession>
<feature type="compositionally biased region" description="Polar residues" evidence="1">
    <location>
        <begin position="576"/>
        <end position="591"/>
    </location>
</feature>
<reference evidence="3 4" key="1">
    <citation type="submission" date="2024-10" db="EMBL/GenBank/DDBJ databases">
        <title>The Natural Products Discovery Center: Release of the First 8490 Sequenced Strains for Exploring Actinobacteria Biosynthetic Diversity.</title>
        <authorList>
            <person name="Kalkreuter E."/>
            <person name="Kautsar S.A."/>
            <person name="Yang D."/>
            <person name="Bader C.D."/>
            <person name="Teijaro C.N."/>
            <person name="Fluegel L."/>
            <person name="Davis C.M."/>
            <person name="Simpson J.R."/>
            <person name="Lauterbach L."/>
            <person name="Steele A.D."/>
            <person name="Gui C."/>
            <person name="Meng S."/>
            <person name="Li G."/>
            <person name="Viehrig K."/>
            <person name="Ye F."/>
            <person name="Su P."/>
            <person name="Kiefer A.F."/>
            <person name="Nichols A."/>
            <person name="Cepeda A.J."/>
            <person name="Yan W."/>
            <person name="Fan B."/>
            <person name="Jiang Y."/>
            <person name="Adhikari A."/>
            <person name="Zheng C.-J."/>
            <person name="Schuster L."/>
            <person name="Cowan T.M."/>
            <person name="Smanski M.J."/>
            <person name="Chevrette M.G."/>
            <person name="De Carvalho L.P.S."/>
            <person name="Shen B."/>
        </authorList>
    </citation>
    <scope>NUCLEOTIDE SEQUENCE [LARGE SCALE GENOMIC DNA]</scope>
    <source>
        <strain evidence="3 4">NPDC051599</strain>
    </source>
</reference>
<proteinExistence type="predicted"/>
<evidence type="ECO:0000259" key="2">
    <source>
        <dbReference type="SMART" id="SM00458"/>
    </source>
</evidence>
<organism evidence="3 4">
    <name type="scientific">Streptomyces cellulosae</name>
    <dbReference type="NCBI Taxonomy" id="1968"/>
    <lineage>
        <taxon>Bacteria</taxon>
        <taxon>Bacillati</taxon>
        <taxon>Actinomycetota</taxon>
        <taxon>Actinomycetes</taxon>
        <taxon>Kitasatosporales</taxon>
        <taxon>Streptomycetaceae</taxon>
        <taxon>Streptomyces</taxon>
    </lineage>
</organism>
<dbReference type="Proteomes" id="UP001612415">
    <property type="component" value="Unassembled WGS sequence"/>
</dbReference>
<feature type="compositionally biased region" description="Polar residues" evidence="1">
    <location>
        <begin position="426"/>
        <end position="439"/>
    </location>
</feature>
<protein>
    <submittedName>
        <fullName evidence="3">RICIN domain-containing protein</fullName>
    </submittedName>
</protein>
<feature type="compositionally biased region" description="Gly residues" evidence="1">
    <location>
        <begin position="322"/>
        <end position="337"/>
    </location>
</feature>
<dbReference type="EMBL" id="JBITDC010000004">
    <property type="protein sequence ID" value="MFI5675234.1"/>
    <property type="molecule type" value="Genomic_DNA"/>
</dbReference>
<feature type="compositionally biased region" description="Basic residues" evidence="1">
    <location>
        <begin position="290"/>
        <end position="300"/>
    </location>
</feature>
<dbReference type="Gene3D" id="2.80.10.50">
    <property type="match status" value="1"/>
</dbReference>
<feature type="compositionally biased region" description="Pro residues" evidence="1">
    <location>
        <begin position="1"/>
        <end position="16"/>
    </location>
</feature>
<dbReference type="SUPFAM" id="SSF50370">
    <property type="entry name" value="Ricin B-like lectins"/>
    <property type="match status" value="1"/>
</dbReference>
<feature type="region of interest" description="Disordered" evidence="1">
    <location>
        <begin position="410"/>
        <end position="445"/>
    </location>
</feature>